<dbReference type="Pfam" id="PF11276">
    <property type="entry name" value="DUF3078"/>
    <property type="match status" value="1"/>
</dbReference>
<dbReference type="OrthoDB" id="1495718at2"/>
<keyword evidence="2" id="KW-1185">Reference proteome</keyword>
<evidence type="ECO:0000313" key="2">
    <source>
        <dbReference type="Proteomes" id="UP000290204"/>
    </source>
</evidence>
<reference evidence="1 2" key="1">
    <citation type="submission" date="2019-01" db="EMBL/GenBank/DDBJ databases">
        <title>Lacibacter sp. strain TTM-7.</title>
        <authorList>
            <person name="Chen W.-M."/>
        </authorList>
    </citation>
    <scope>NUCLEOTIDE SEQUENCE [LARGE SCALE GENOMIC DNA]</scope>
    <source>
        <strain evidence="1 2">TTM-7</strain>
    </source>
</reference>
<gene>
    <name evidence="1" type="ORF">ESA94_12955</name>
</gene>
<accession>A0A4Q1CI31</accession>
<dbReference type="AlphaFoldDB" id="A0A4Q1CI31"/>
<protein>
    <submittedName>
        <fullName evidence="1">DUF3078 domain-containing protein</fullName>
    </submittedName>
</protein>
<dbReference type="Proteomes" id="UP000290204">
    <property type="component" value="Unassembled WGS sequence"/>
</dbReference>
<evidence type="ECO:0000313" key="1">
    <source>
        <dbReference type="EMBL" id="RXK59950.1"/>
    </source>
</evidence>
<dbReference type="EMBL" id="SDHW01000003">
    <property type="protein sequence ID" value="RXK59950.1"/>
    <property type="molecule type" value="Genomic_DNA"/>
</dbReference>
<sequence>MAAKNFLCCHFLLLVWRNICCACRKQILMMKQVMLTAIIAIGTVTSFAQDAEVKRLKDESNKTVKKEPEQKDGWTKGGVFNLNLSQGASRNWAAGAEKFSFSVNALANTFAYYKKRRNAWDNSLNVQYGIVNATSIGTRKNDDRIDLLSRYGYQLGDTAKSRWYLSGLVNLRTQMTTGYNYTVEPKEKNSNFFAPAYLLVSPGIMYKPNATFDIFLSPVTSRWVIVNEANKDIRRLFNFTDTTKMAINEIGAFLTANLKKDLAKNINLTSRLDLFSNYKNNPQNIDVFWTNTLGFKVNKYIGVSYNFDLIYDHDVKNVKTGGLLGTQLKSLLGIGFTATF</sequence>
<name>A0A4Q1CI31_9BACT</name>
<proteinExistence type="predicted"/>
<comment type="caution">
    <text evidence="1">The sequence shown here is derived from an EMBL/GenBank/DDBJ whole genome shotgun (WGS) entry which is preliminary data.</text>
</comment>
<organism evidence="1 2">
    <name type="scientific">Lacibacter luteus</name>
    <dbReference type="NCBI Taxonomy" id="2508719"/>
    <lineage>
        <taxon>Bacteria</taxon>
        <taxon>Pseudomonadati</taxon>
        <taxon>Bacteroidota</taxon>
        <taxon>Chitinophagia</taxon>
        <taxon>Chitinophagales</taxon>
        <taxon>Chitinophagaceae</taxon>
        <taxon>Lacibacter</taxon>
    </lineage>
</organism>
<dbReference type="InterPro" id="IPR021428">
    <property type="entry name" value="DUF3078"/>
</dbReference>